<dbReference type="PANTHER" id="PTHR11461">
    <property type="entry name" value="SERINE PROTEASE INHIBITOR, SERPIN"/>
    <property type="match status" value="1"/>
</dbReference>
<dbReference type="SUPFAM" id="SSF56574">
    <property type="entry name" value="Serpins"/>
    <property type="match status" value="1"/>
</dbReference>
<dbReference type="InterPro" id="IPR023796">
    <property type="entry name" value="Serpin_dom"/>
</dbReference>
<dbReference type="PROSITE" id="PS00284">
    <property type="entry name" value="SERPIN"/>
    <property type="match status" value="1"/>
</dbReference>
<comment type="similarity">
    <text evidence="1">Belongs to the serpin family.</text>
</comment>
<proteinExistence type="inferred from homology"/>
<dbReference type="EMBL" id="BTRK01000001">
    <property type="protein sequence ID" value="GMR34023.1"/>
    <property type="molecule type" value="Genomic_DNA"/>
</dbReference>
<dbReference type="AlphaFoldDB" id="A0AAN5C225"/>
<organism evidence="3 4">
    <name type="scientific">Pristionchus mayeri</name>
    <dbReference type="NCBI Taxonomy" id="1317129"/>
    <lineage>
        <taxon>Eukaryota</taxon>
        <taxon>Metazoa</taxon>
        <taxon>Ecdysozoa</taxon>
        <taxon>Nematoda</taxon>
        <taxon>Chromadorea</taxon>
        <taxon>Rhabditida</taxon>
        <taxon>Rhabditina</taxon>
        <taxon>Diplogasteromorpha</taxon>
        <taxon>Diplogasteroidea</taxon>
        <taxon>Neodiplogasteridae</taxon>
        <taxon>Pristionchus</taxon>
    </lineage>
</organism>
<dbReference type="GO" id="GO:0005615">
    <property type="term" value="C:extracellular space"/>
    <property type="evidence" value="ECO:0007669"/>
    <property type="project" value="InterPro"/>
</dbReference>
<sequence>NKNYNFFYLMPMKSSNLRNMMNELTGEKLMKMIKDAREWECDITVPKFKVESKLDGVKALSKLGASRLFSDEADLSKISPTSLKVSKIVHNAVIEIDEKGTEAAASTYVDFDMTEVDFDEEPLIIVIDRPFLFGILRNDGILFIGQFV</sequence>
<dbReference type="PANTHER" id="PTHR11461:SF211">
    <property type="entry name" value="GH10112P-RELATED"/>
    <property type="match status" value="1"/>
</dbReference>
<dbReference type="Pfam" id="PF00079">
    <property type="entry name" value="Serpin"/>
    <property type="match status" value="1"/>
</dbReference>
<feature type="non-terminal residue" evidence="3">
    <location>
        <position position="1"/>
    </location>
</feature>
<dbReference type="InterPro" id="IPR000215">
    <property type="entry name" value="Serpin_fam"/>
</dbReference>
<feature type="domain" description="Serpin" evidence="2">
    <location>
        <begin position="2"/>
        <end position="148"/>
    </location>
</feature>
<dbReference type="InterPro" id="IPR042178">
    <property type="entry name" value="Serpin_sf_1"/>
</dbReference>
<evidence type="ECO:0000259" key="2">
    <source>
        <dbReference type="Pfam" id="PF00079"/>
    </source>
</evidence>
<dbReference type="GO" id="GO:0004867">
    <property type="term" value="F:serine-type endopeptidase inhibitor activity"/>
    <property type="evidence" value="ECO:0007669"/>
    <property type="project" value="InterPro"/>
</dbReference>
<dbReference type="InterPro" id="IPR042185">
    <property type="entry name" value="Serpin_sf_2"/>
</dbReference>
<gene>
    <name evidence="3" type="ORF">PMAYCL1PPCAC_04218</name>
</gene>
<keyword evidence="4" id="KW-1185">Reference proteome</keyword>
<name>A0AAN5C225_9BILA</name>
<dbReference type="Gene3D" id="3.30.497.10">
    <property type="entry name" value="Antithrombin, subunit I, domain 2"/>
    <property type="match status" value="1"/>
</dbReference>
<protein>
    <recommendedName>
        <fullName evidence="2">Serpin domain-containing protein</fullName>
    </recommendedName>
</protein>
<comment type="caution">
    <text evidence="3">The sequence shown here is derived from an EMBL/GenBank/DDBJ whole genome shotgun (WGS) entry which is preliminary data.</text>
</comment>
<accession>A0AAN5C225</accession>
<dbReference type="InterPro" id="IPR036186">
    <property type="entry name" value="Serpin_sf"/>
</dbReference>
<evidence type="ECO:0000313" key="4">
    <source>
        <dbReference type="Proteomes" id="UP001328107"/>
    </source>
</evidence>
<dbReference type="Proteomes" id="UP001328107">
    <property type="component" value="Unassembled WGS sequence"/>
</dbReference>
<reference evidence="4" key="1">
    <citation type="submission" date="2022-10" db="EMBL/GenBank/DDBJ databases">
        <title>Genome assembly of Pristionchus species.</title>
        <authorList>
            <person name="Yoshida K."/>
            <person name="Sommer R.J."/>
        </authorList>
    </citation>
    <scope>NUCLEOTIDE SEQUENCE [LARGE SCALE GENOMIC DNA]</scope>
    <source>
        <strain evidence="4">RS5460</strain>
    </source>
</reference>
<evidence type="ECO:0000313" key="3">
    <source>
        <dbReference type="EMBL" id="GMR34023.1"/>
    </source>
</evidence>
<evidence type="ECO:0000256" key="1">
    <source>
        <dbReference type="ARBA" id="ARBA00009500"/>
    </source>
</evidence>
<dbReference type="InterPro" id="IPR023795">
    <property type="entry name" value="Serpin_CS"/>
</dbReference>
<dbReference type="Gene3D" id="2.30.39.10">
    <property type="entry name" value="Alpha-1-antitrypsin, domain 1"/>
    <property type="match status" value="1"/>
</dbReference>